<dbReference type="PROSITE" id="PS50072">
    <property type="entry name" value="CSA_PPIASE_2"/>
    <property type="match status" value="1"/>
</dbReference>
<keyword evidence="4" id="KW-0732">Signal</keyword>
<comment type="caution">
    <text evidence="6">The sequence shown here is derived from an EMBL/GenBank/DDBJ whole genome shotgun (WGS) entry which is preliminary data.</text>
</comment>
<dbReference type="EMBL" id="SWCJ01000007">
    <property type="protein sequence ID" value="TKB54662.1"/>
    <property type="molecule type" value="Genomic_DNA"/>
</dbReference>
<dbReference type="PRINTS" id="PR00153">
    <property type="entry name" value="CSAPPISMRASE"/>
</dbReference>
<dbReference type="GO" id="GO:0003755">
    <property type="term" value="F:peptidyl-prolyl cis-trans isomerase activity"/>
    <property type="evidence" value="ECO:0007669"/>
    <property type="project" value="UniProtKB-UniRule"/>
</dbReference>
<comment type="catalytic activity">
    <reaction evidence="4">
        <text>[protein]-peptidylproline (omega=180) = [protein]-peptidylproline (omega=0)</text>
        <dbReference type="Rhea" id="RHEA:16237"/>
        <dbReference type="Rhea" id="RHEA-COMP:10747"/>
        <dbReference type="Rhea" id="RHEA-COMP:10748"/>
        <dbReference type="ChEBI" id="CHEBI:83833"/>
        <dbReference type="ChEBI" id="CHEBI:83834"/>
        <dbReference type="EC" id="5.2.1.8"/>
    </reaction>
</comment>
<comment type="function">
    <text evidence="4">PPIases accelerate the folding of proteins. It catalyzes the cis-trans isomerization of proline imidic peptide bonds in oligopeptides.</text>
</comment>
<dbReference type="InterPro" id="IPR002130">
    <property type="entry name" value="Cyclophilin-type_PPIase_dom"/>
</dbReference>
<gene>
    <name evidence="6" type="ORF">FCL42_10945</name>
</gene>
<evidence type="ECO:0000256" key="2">
    <source>
        <dbReference type="ARBA" id="ARBA00023110"/>
    </source>
</evidence>
<dbReference type="AlphaFoldDB" id="A0A4U1BPT2"/>
<dbReference type="InterPro" id="IPR020892">
    <property type="entry name" value="Cyclophilin-type_PPIase_CS"/>
</dbReference>
<evidence type="ECO:0000256" key="3">
    <source>
        <dbReference type="ARBA" id="ARBA00023235"/>
    </source>
</evidence>
<dbReference type="SUPFAM" id="SSF50891">
    <property type="entry name" value="Cyclophilin-like"/>
    <property type="match status" value="1"/>
</dbReference>
<organism evidence="6 7">
    <name type="scientific">Ferrimonas aestuarii</name>
    <dbReference type="NCBI Taxonomy" id="2569539"/>
    <lineage>
        <taxon>Bacteria</taxon>
        <taxon>Pseudomonadati</taxon>
        <taxon>Pseudomonadota</taxon>
        <taxon>Gammaproteobacteria</taxon>
        <taxon>Alteromonadales</taxon>
        <taxon>Ferrimonadaceae</taxon>
        <taxon>Ferrimonas</taxon>
    </lineage>
</organism>
<proteinExistence type="inferred from homology"/>
<evidence type="ECO:0000256" key="1">
    <source>
        <dbReference type="ARBA" id="ARBA00007365"/>
    </source>
</evidence>
<evidence type="ECO:0000259" key="5">
    <source>
        <dbReference type="PROSITE" id="PS50072"/>
    </source>
</evidence>
<dbReference type="OrthoDB" id="9807797at2"/>
<dbReference type="Proteomes" id="UP000305675">
    <property type="component" value="Unassembled WGS sequence"/>
</dbReference>
<feature type="domain" description="PPIase cyclophilin-type" evidence="5">
    <location>
        <begin position="28"/>
        <end position="191"/>
    </location>
</feature>
<dbReference type="PROSITE" id="PS00170">
    <property type="entry name" value="CSA_PPIASE_1"/>
    <property type="match status" value="1"/>
</dbReference>
<dbReference type="Pfam" id="PF00160">
    <property type="entry name" value="Pro_isomerase"/>
    <property type="match status" value="1"/>
</dbReference>
<name>A0A4U1BPT2_9GAMM</name>
<evidence type="ECO:0000313" key="6">
    <source>
        <dbReference type="EMBL" id="TKB54662.1"/>
    </source>
</evidence>
<dbReference type="PANTHER" id="PTHR43246">
    <property type="entry name" value="PEPTIDYL-PROLYL CIS-TRANS ISOMERASE CYP38, CHLOROPLASTIC"/>
    <property type="match status" value="1"/>
</dbReference>
<evidence type="ECO:0000256" key="4">
    <source>
        <dbReference type="RuleBase" id="RU363019"/>
    </source>
</evidence>
<comment type="similarity">
    <text evidence="1 4">Belongs to the cyclophilin-type PPIase family.</text>
</comment>
<feature type="chain" id="PRO_5020966679" description="Peptidyl-prolyl cis-trans isomerase" evidence="4">
    <location>
        <begin position="19"/>
        <end position="195"/>
    </location>
</feature>
<keyword evidence="3 4" id="KW-0413">Isomerase</keyword>
<feature type="signal peptide" evidence="4">
    <location>
        <begin position="1"/>
        <end position="18"/>
    </location>
</feature>
<keyword evidence="7" id="KW-1185">Reference proteome</keyword>
<dbReference type="InterPro" id="IPR044665">
    <property type="entry name" value="E_coli_cyclophilin_A-like"/>
</dbReference>
<accession>A0A4U1BPT2</accession>
<dbReference type="InterPro" id="IPR029000">
    <property type="entry name" value="Cyclophilin-like_dom_sf"/>
</dbReference>
<keyword evidence="2 4" id="KW-0697">Rotamase</keyword>
<dbReference type="Gene3D" id="2.40.100.10">
    <property type="entry name" value="Cyclophilin-like"/>
    <property type="match status" value="1"/>
</dbReference>
<dbReference type="EC" id="5.2.1.8" evidence="4"/>
<protein>
    <recommendedName>
        <fullName evidence="4">Peptidyl-prolyl cis-trans isomerase</fullName>
        <shortName evidence="4">PPIase</shortName>
        <ecNumber evidence="4">5.2.1.8</ecNumber>
    </recommendedName>
</protein>
<evidence type="ECO:0000313" key="7">
    <source>
        <dbReference type="Proteomes" id="UP000305675"/>
    </source>
</evidence>
<dbReference type="GO" id="GO:0006457">
    <property type="term" value="P:protein folding"/>
    <property type="evidence" value="ECO:0007669"/>
    <property type="project" value="InterPro"/>
</dbReference>
<dbReference type="RefSeq" id="WP_136863462.1">
    <property type="nucleotide sequence ID" value="NZ_SWCJ01000007.1"/>
</dbReference>
<sequence>MRQLLSALLLLCCWSTMASSNDIQPDNLFPTVVFETSKGSITIEMDRTRAPITVDNFLRYVVSGRFDNTVFHRVIKDFVVQGGGYTPKDDPVPAFDAIFNESGNGLSNEYGTIAMAREHSPHTATNEFYFNLKDNTNLDPSRRRWGYTVFGMVTEGLEVLDAMGEVPVEYDPHMGAESRPVEPLILIKATLLPEA</sequence>
<reference evidence="6 7" key="1">
    <citation type="submission" date="2019-04" db="EMBL/GenBank/DDBJ databases">
        <authorList>
            <person name="Hwang J.C."/>
        </authorList>
    </citation>
    <scope>NUCLEOTIDE SEQUENCE [LARGE SCALE GENOMIC DNA]</scope>
    <source>
        <strain evidence="6 7">IMCC35002</strain>
    </source>
</reference>